<name>G7J247_MEDTR</name>
<protein>
    <submittedName>
        <fullName evidence="1 2">Uncharacterized protein</fullName>
    </submittedName>
</protein>
<dbReference type="EnsemblPlants" id="AES70548">
    <property type="protein sequence ID" value="AES70548"/>
    <property type="gene ID" value="MTR_3g057050"/>
</dbReference>
<reference evidence="2" key="3">
    <citation type="submission" date="2015-04" db="UniProtKB">
        <authorList>
            <consortium name="EnsemblPlants"/>
        </authorList>
    </citation>
    <scope>IDENTIFICATION</scope>
    <source>
        <strain evidence="2">cv. Jemalong A17</strain>
    </source>
</reference>
<dbReference type="EMBL" id="CM001219">
    <property type="protein sequence ID" value="AES70548.1"/>
    <property type="molecule type" value="Genomic_DNA"/>
</dbReference>
<reference evidence="1 3" key="1">
    <citation type="journal article" date="2011" name="Nature">
        <title>The Medicago genome provides insight into the evolution of rhizobial symbioses.</title>
        <authorList>
            <person name="Young N.D."/>
            <person name="Debelle F."/>
            <person name="Oldroyd G.E."/>
            <person name="Geurts R."/>
            <person name="Cannon S.B."/>
            <person name="Udvardi M.K."/>
            <person name="Benedito V.A."/>
            <person name="Mayer K.F."/>
            <person name="Gouzy J."/>
            <person name="Schoof H."/>
            <person name="Van de Peer Y."/>
            <person name="Proost S."/>
            <person name="Cook D.R."/>
            <person name="Meyers B.C."/>
            <person name="Spannagl M."/>
            <person name="Cheung F."/>
            <person name="De Mita S."/>
            <person name="Krishnakumar V."/>
            <person name="Gundlach H."/>
            <person name="Zhou S."/>
            <person name="Mudge J."/>
            <person name="Bharti A.K."/>
            <person name="Murray J.D."/>
            <person name="Naoumkina M.A."/>
            <person name="Rosen B."/>
            <person name="Silverstein K.A."/>
            <person name="Tang H."/>
            <person name="Rombauts S."/>
            <person name="Zhao P.X."/>
            <person name="Zhou P."/>
            <person name="Barbe V."/>
            <person name="Bardou P."/>
            <person name="Bechner M."/>
            <person name="Bellec A."/>
            <person name="Berger A."/>
            <person name="Berges H."/>
            <person name="Bidwell S."/>
            <person name="Bisseling T."/>
            <person name="Choisne N."/>
            <person name="Couloux A."/>
            <person name="Denny R."/>
            <person name="Deshpande S."/>
            <person name="Dai X."/>
            <person name="Doyle J.J."/>
            <person name="Dudez A.M."/>
            <person name="Farmer A.D."/>
            <person name="Fouteau S."/>
            <person name="Franken C."/>
            <person name="Gibelin C."/>
            <person name="Gish J."/>
            <person name="Goldstein S."/>
            <person name="Gonzalez A.J."/>
            <person name="Green P.J."/>
            <person name="Hallab A."/>
            <person name="Hartog M."/>
            <person name="Hua A."/>
            <person name="Humphray S.J."/>
            <person name="Jeong D.H."/>
            <person name="Jing Y."/>
            <person name="Jocker A."/>
            <person name="Kenton S.M."/>
            <person name="Kim D.J."/>
            <person name="Klee K."/>
            <person name="Lai H."/>
            <person name="Lang C."/>
            <person name="Lin S."/>
            <person name="Macmil S.L."/>
            <person name="Magdelenat G."/>
            <person name="Matthews L."/>
            <person name="McCorrison J."/>
            <person name="Monaghan E.L."/>
            <person name="Mun J.H."/>
            <person name="Najar F.Z."/>
            <person name="Nicholson C."/>
            <person name="Noirot C."/>
            <person name="O'Bleness M."/>
            <person name="Paule C.R."/>
            <person name="Poulain J."/>
            <person name="Prion F."/>
            <person name="Qin B."/>
            <person name="Qu C."/>
            <person name="Retzel E.F."/>
            <person name="Riddle C."/>
            <person name="Sallet E."/>
            <person name="Samain S."/>
            <person name="Samson N."/>
            <person name="Sanders I."/>
            <person name="Saurat O."/>
            <person name="Scarpelli C."/>
            <person name="Schiex T."/>
            <person name="Segurens B."/>
            <person name="Severin A.J."/>
            <person name="Sherrier D.J."/>
            <person name="Shi R."/>
            <person name="Sims S."/>
            <person name="Singer S.R."/>
            <person name="Sinharoy S."/>
            <person name="Sterck L."/>
            <person name="Viollet A."/>
            <person name="Wang B.B."/>
            <person name="Wang K."/>
            <person name="Wang M."/>
            <person name="Wang X."/>
            <person name="Warfsmann J."/>
            <person name="Weissenbach J."/>
            <person name="White D.D."/>
            <person name="White J.D."/>
            <person name="Wiley G.B."/>
            <person name="Wincker P."/>
            <person name="Xing Y."/>
            <person name="Yang L."/>
            <person name="Yao Z."/>
            <person name="Ying F."/>
            <person name="Zhai J."/>
            <person name="Zhou L."/>
            <person name="Zuber A."/>
            <person name="Denarie J."/>
            <person name="Dixon R.A."/>
            <person name="May G.D."/>
            <person name="Schwartz D.C."/>
            <person name="Rogers J."/>
            <person name="Quetier F."/>
            <person name="Town C.D."/>
            <person name="Roe B.A."/>
        </authorList>
    </citation>
    <scope>NUCLEOTIDE SEQUENCE [LARGE SCALE GENOMIC DNA]</scope>
    <source>
        <strain evidence="1">A17</strain>
        <strain evidence="2 3">cv. Jemalong A17</strain>
    </source>
</reference>
<dbReference type="AlphaFoldDB" id="G7J247"/>
<keyword evidence="3" id="KW-1185">Reference proteome</keyword>
<dbReference type="HOGENOM" id="CLU_2853056_0_0_1"/>
<evidence type="ECO:0000313" key="3">
    <source>
        <dbReference type="Proteomes" id="UP000002051"/>
    </source>
</evidence>
<organism evidence="1 3">
    <name type="scientific">Medicago truncatula</name>
    <name type="common">Barrel medic</name>
    <name type="synonym">Medicago tribuloides</name>
    <dbReference type="NCBI Taxonomy" id="3880"/>
    <lineage>
        <taxon>Eukaryota</taxon>
        <taxon>Viridiplantae</taxon>
        <taxon>Streptophyta</taxon>
        <taxon>Embryophyta</taxon>
        <taxon>Tracheophyta</taxon>
        <taxon>Spermatophyta</taxon>
        <taxon>Magnoliopsida</taxon>
        <taxon>eudicotyledons</taxon>
        <taxon>Gunneridae</taxon>
        <taxon>Pentapetalae</taxon>
        <taxon>rosids</taxon>
        <taxon>fabids</taxon>
        <taxon>Fabales</taxon>
        <taxon>Fabaceae</taxon>
        <taxon>Papilionoideae</taxon>
        <taxon>50 kb inversion clade</taxon>
        <taxon>NPAAA clade</taxon>
        <taxon>Hologalegina</taxon>
        <taxon>IRL clade</taxon>
        <taxon>Trifolieae</taxon>
        <taxon>Medicago</taxon>
    </lineage>
</organism>
<evidence type="ECO:0000313" key="2">
    <source>
        <dbReference type="EnsemblPlants" id="AES70548"/>
    </source>
</evidence>
<evidence type="ECO:0000313" key="1">
    <source>
        <dbReference type="EMBL" id="AES70548.1"/>
    </source>
</evidence>
<dbReference type="PaxDb" id="3880-AES70548"/>
<proteinExistence type="predicted"/>
<accession>G7J247</accession>
<reference evidence="1 3" key="2">
    <citation type="journal article" date="2014" name="BMC Genomics">
        <title>An improved genome release (version Mt4.0) for the model legume Medicago truncatula.</title>
        <authorList>
            <person name="Tang H."/>
            <person name="Krishnakumar V."/>
            <person name="Bidwell S."/>
            <person name="Rosen B."/>
            <person name="Chan A."/>
            <person name="Zhou S."/>
            <person name="Gentzbittel L."/>
            <person name="Childs K.L."/>
            <person name="Yandell M."/>
            <person name="Gundlach H."/>
            <person name="Mayer K.F."/>
            <person name="Schwartz D.C."/>
            <person name="Town C.D."/>
        </authorList>
    </citation>
    <scope>GENOME REANNOTATION</scope>
    <source>
        <strain evidence="2 3">cv. Jemalong A17</strain>
    </source>
</reference>
<gene>
    <name evidence="1" type="ordered locus">MTR_3g057050</name>
</gene>
<sequence>MSYRCLTRVRQRYVSDIGTHPPTAMSVLQNYVIDLLHEAGRSHCTTKLCDRYQFSAAMTFLSWFI</sequence>
<dbReference type="Proteomes" id="UP000002051">
    <property type="component" value="Chromosome 3"/>
</dbReference>